<evidence type="ECO:0000313" key="2">
    <source>
        <dbReference type="Proteomes" id="UP001151752"/>
    </source>
</evidence>
<reference evidence="1" key="1">
    <citation type="submission" date="2022-11" db="EMBL/GenBank/DDBJ databases">
        <authorList>
            <person name="Hyden B.L."/>
            <person name="Feng K."/>
            <person name="Yates T."/>
            <person name="Jawdy S."/>
            <person name="Smart L.B."/>
            <person name="Muchero W."/>
        </authorList>
    </citation>
    <scope>NUCLEOTIDE SEQUENCE</scope>
    <source>
        <tissue evidence="1">Shoot tip</tissue>
    </source>
</reference>
<protein>
    <submittedName>
        <fullName evidence="1">Uncharacterized protein</fullName>
    </submittedName>
</protein>
<reference evidence="1" key="2">
    <citation type="journal article" date="2023" name="Int. J. Mol. Sci.">
        <title>De Novo Assembly and Annotation of 11 Diverse Shrub Willow (Salix) Genomes Reveals Novel Gene Organization in Sex-Linked Regions.</title>
        <authorList>
            <person name="Hyden B."/>
            <person name="Feng K."/>
            <person name="Yates T.B."/>
            <person name="Jawdy S."/>
            <person name="Cereghino C."/>
            <person name="Smart L.B."/>
            <person name="Muchero W."/>
        </authorList>
    </citation>
    <scope>NUCLEOTIDE SEQUENCE</scope>
    <source>
        <tissue evidence="1">Shoot tip</tissue>
    </source>
</reference>
<accession>A0A9Q0WTX7</accession>
<keyword evidence="2" id="KW-1185">Reference proteome</keyword>
<proteinExistence type="predicted"/>
<name>A0A9Q0WTX7_9ROSI</name>
<evidence type="ECO:0000313" key="1">
    <source>
        <dbReference type="EMBL" id="KAJ6773119.1"/>
    </source>
</evidence>
<dbReference type="Proteomes" id="UP001151752">
    <property type="component" value="Chromosome 10"/>
</dbReference>
<dbReference type="EMBL" id="JAPFFM010000002">
    <property type="protein sequence ID" value="KAJ6773119.1"/>
    <property type="molecule type" value="Genomic_DNA"/>
</dbReference>
<gene>
    <name evidence="1" type="ORF">OIU74_019176</name>
</gene>
<sequence length="71" mass="8083">MYYLPGTFKLWKLQTTCKLLNDRGLTLRSGFYNAFSSNNLLSKLNFGGGSAGNLMASFYPDRRHSRLVPYI</sequence>
<dbReference type="AlphaFoldDB" id="A0A9Q0WTX7"/>
<comment type="caution">
    <text evidence="1">The sequence shown here is derived from an EMBL/GenBank/DDBJ whole genome shotgun (WGS) entry which is preliminary data.</text>
</comment>
<organism evidence="1 2">
    <name type="scientific">Salix koriyanagi</name>
    <dbReference type="NCBI Taxonomy" id="2511006"/>
    <lineage>
        <taxon>Eukaryota</taxon>
        <taxon>Viridiplantae</taxon>
        <taxon>Streptophyta</taxon>
        <taxon>Embryophyta</taxon>
        <taxon>Tracheophyta</taxon>
        <taxon>Spermatophyta</taxon>
        <taxon>Magnoliopsida</taxon>
        <taxon>eudicotyledons</taxon>
        <taxon>Gunneridae</taxon>
        <taxon>Pentapetalae</taxon>
        <taxon>rosids</taxon>
        <taxon>fabids</taxon>
        <taxon>Malpighiales</taxon>
        <taxon>Salicaceae</taxon>
        <taxon>Saliceae</taxon>
        <taxon>Salix</taxon>
    </lineage>
</organism>